<dbReference type="Proteomes" id="UP000034491">
    <property type="component" value="Unassembled WGS sequence"/>
</dbReference>
<dbReference type="RefSeq" id="WP_046509652.1">
    <property type="nucleotide sequence ID" value="NZ_LANI01000029.1"/>
</dbReference>
<proteinExistence type="predicted"/>
<dbReference type="EMBL" id="LANI01000029">
    <property type="protein sequence ID" value="KKJ75632.1"/>
    <property type="molecule type" value="Genomic_DNA"/>
</dbReference>
<name>A0A0M2R159_9PROT</name>
<dbReference type="AlphaFoldDB" id="A0A0M2R159"/>
<accession>A0A0M2R159</accession>
<reference evidence="2 3" key="1">
    <citation type="submission" date="2015-03" db="EMBL/GenBank/DDBJ databases">
        <title>Genome sequence of Kiloniella sp. P1-1, isolated from the gut microflora of Pacific white shrimp, Penaeus vannamei.</title>
        <authorList>
            <person name="Shao Z."/>
            <person name="Wang L."/>
            <person name="Li X."/>
        </authorList>
    </citation>
    <scope>NUCLEOTIDE SEQUENCE [LARGE SCALE GENOMIC DNA]</scope>
    <source>
        <strain evidence="2 3">P1-1</strain>
    </source>
</reference>
<evidence type="ECO:0000256" key="1">
    <source>
        <dbReference type="SAM" id="SignalP"/>
    </source>
</evidence>
<feature type="signal peptide" evidence="1">
    <location>
        <begin position="1"/>
        <end position="24"/>
    </location>
</feature>
<organism evidence="2 3">
    <name type="scientific">Kiloniella litopenaei</name>
    <dbReference type="NCBI Taxonomy" id="1549748"/>
    <lineage>
        <taxon>Bacteria</taxon>
        <taxon>Pseudomonadati</taxon>
        <taxon>Pseudomonadota</taxon>
        <taxon>Alphaproteobacteria</taxon>
        <taxon>Rhodospirillales</taxon>
        <taxon>Kiloniellaceae</taxon>
        <taxon>Kiloniella</taxon>
    </lineage>
</organism>
<protein>
    <recommendedName>
        <fullName evidence="4">Peptidoglycan binding-like domain-containing protein</fullName>
    </recommendedName>
</protein>
<keyword evidence="3" id="KW-1185">Reference proteome</keyword>
<sequence>MKIKSAISAFSVLAFMTIPLSASAGDYIDDVDKAKIVTSYPFFGIEPDASLKSVLAYFERMGYDKTQDKFDEVTKSRIAAFEINRSPQLIKIKISESEEFGKRTIEFKGSNPDKTFLDQVTDVIVNDLCEGKFEKRRAPNNNAALSCITRPVDMTAVKAKAKDSDGVKYSLSFTRRGDKKMSLVYYSEK</sequence>
<evidence type="ECO:0000313" key="3">
    <source>
        <dbReference type="Proteomes" id="UP000034491"/>
    </source>
</evidence>
<evidence type="ECO:0008006" key="4">
    <source>
        <dbReference type="Google" id="ProtNLM"/>
    </source>
</evidence>
<evidence type="ECO:0000313" key="2">
    <source>
        <dbReference type="EMBL" id="KKJ75632.1"/>
    </source>
</evidence>
<comment type="caution">
    <text evidence="2">The sequence shown here is derived from an EMBL/GenBank/DDBJ whole genome shotgun (WGS) entry which is preliminary data.</text>
</comment>
<feature type="chain" id="PRO_5005640353" description="Peptidoglycan binding-like domain-containing protein" evidence="1">
    <location>
        <begin position="25"/>
        <end position="189"/>
    </location>
</feature>
<keyword evidence="1" id="KW-0732">Signal</keyword>
<gene>
    <name evidence="2" type="ORF">WH95_17545</name>
</gene>